<reference evidence="2 3" key="1">
    <citation type="submission" date="2014-04" db="EMBL/GenBank/DDBJ databases">
        <authorList>
            <consortium name="DOE Joint Genome Institute"/>
            <person name="Kuo A."/>
            <person name="Kohler A."/>
            <person name="Nagy L.G."/>
            <person name="Floudas D."/>
            <person name="Copeland A."/>
            <person name="Barry K.W."/>
            <person name="Cichocki N."/>
            <person name="Veneault-Fourrey C."/>
            <person name="LaButti K."/>
            <person name="Lindquist E.A."/>
            <person name="Lipzen A."/>
            <person name="Lundell T."/>
            <person name="Morin E."/>
            <person name="Murat C."/>
            <person name="Sun H."/>
            <person name="Tunlid A."/>
            <person name="Henrissat B."/>
            <person name="Grigoriev I.V."/>
            <person name="Hibbett D.S."/>
            <person name="Martin F."/>
            <person name="Nordberg H.P."/>
            <person name="Cantor M.N."/>
            <person name="Hua S.X."/>
        </authorList>
    </citation>
    <scope>NUCLEOTIDE SEQUENCE [LARGE SCALE GENOMIC DNA]</scope>
    <source>
        <strain evidence="2 3">LaAM-08-1</strain>
    </source>
</reference>
<feature type="region of interest" description="Disordered" evidence="1">
    <location>
        <begin position="111"/>
        <end position="136"/>
    </location>
</feature>
<evidence type="ECO:0000256" key="1">
    <source>
        <dbReference type="SAM" id="MobiDB-lite"/>
    </source>
</evidence>
<accession>A0A0C9Y7S5</accession>
<protein>
    <submittedName>
        <fullName evidence="2">Uncharacterized protein</fullName>
    </submittedName>
</protein>
<dbReference type="AlphaFoldDB" id="A0A0C9Y7S5"/>
<proteinExistence type="predicted"/>
<dbReference type="EMBL" id="KN838573">
    <property type="protein sequence ID" value="KIK04078.1"/>
    <property type="molecule type" value="Genomic_DNA"/>
</dbReference>
<sequence length="242" mass="26348">MCTIQLVSGWAWDDETGTSITINLASSWEDYIKKNPQAKPFQNKGGHISARLQNSCPQLQLVPMSSICLHPKTSPMVVMHLLPPKANPIPVPPVTAVQQSVDTPIEVSNSETEVAPVTAPRHKQEPATPVTAAPKRADVSHGAKALMSMSASIAGFGSMLATTLAPPPPPINPHPNHRTSAVACLLCQEKQWLSATEQVALIEFLRKDQPTADVYMAITEAEVRREWVRMQLELLHVIGYST</sequence>
<evidence type="ECO:0000313" key="2">
    <source>
        <dbReference type="EMBL" id="KIK04078.1"/>
    </source>
</evidence>
<dbReference type="HOGENOM" id="CLU_067859_0_0_1"/>
<reference evidence="3" key="2">
    <citation type="submission" date="2015-01" db="EMBL/GenBank/DDBJ databases">
        <title>Evolutionary Origins and Diversification of the Mycorrhizal Mutualists.</title>
        <authorList>
            <consortium name="DOE Joint Genome Institute"/>
            <consortium name="Mycorrhizal Genomics Consortium"/>
            <person name="Kohler A."/>
            <person name="Kuo A."/>
            <person name="Nagy L.G."/>
            <person name="Floudas D."/>
            <person name="Copeland A."/>
            <person name="Barry K.W."/>
            <person name="Cichocki N."/>
            <person name="Veneault-Fourrey C."/>
            <person name="LaButti K."/>
            <person name="Lindquist E.A."/>
            <person name="Lipzen A."/>
            <person name="Lundell T."/>
            <person name="Morin E."/>
            <person name="Murat C."/>
            <person name="Riley R."/>
            <person name="Ohm R."/>
            <person name="Sun H."/>
            <person name="Tunlid A."/>
            <person name="Henrissat B."/>
            <person name="Grigoriev I.V."/>
            <person name="Hibbett D.S."/>
            <person name="Martin F."/>
        </authorList>
    </citation>
    <scope>NUCLEOTIDE SEQUENCE [LARGE SCALE GENOMIC DNA]</scope>
    <source>
        <strain evidence="3">LaAM-08-1</strain>
    </source>
</reference>
<evidence type="ECO:0000313" key="3">
    <source>
        <dbReference type="Proteomes" id="UP000054477"/>
    </source>
</evidence>
<organism evidence="2 3">
    <name type="scientific">Laccaria amethystina LaAM-08-1</name>
    <dbReference type="NCBI Taxonomy" id="1095629"/>
    <lineage>
        <taxon>Eukaryota</taxon>
        <taxon>Fungi</taxon>
        <taxon>Dikarya</taxon>
        <taxon>Basidiomycota</taxon>
        <taxon>Agaricomycotina</taxon>
        <taxon>Agaricomycetes</taxon>
        <taxon>Agaricomycetidae</taxon>
        <taxon>Agaricales</taxon>
        <taxon>Agaricineae</taxon>
        <taxon>Hydnangiaceae</taxon>
        <taxon>Laccaria</taxon>
    </lineage>
</organism>
<keyword evidence="3" id="KW-1185">Reference proteome</keyword>
<dbReference type="STRING" id="1095629.A0A0C9Y7S5"/>
<name>A0A0C9Y7S5_9AGAR</name>
<gene>
    <name evidence="2" type="ORF">K443DRAFT_121149</name>
</gene>
<dbReference type="OrthoDB" id="3186724at2759"/>
<dbReference type="Proteomes" id="UP000054477">
    <property type="component" value="Unassembled WGS sequence"/>
</dbReference>